<evidence type="ECO:0000256" key="1">
    <source>
        <dbReference type="ARBA" id="ARBA00007837"/>
    </source>
</evidence>
<organism evidence="4">
    <name type="scientific">Medioppia subpectinata</name>
    <dbReference type="NCBI Taxonomy" id="1979941"/>
    <lineage>
        <taxon>Eukaryota</taxon>
        <taxon>Metazoa</taxon>
        <taxon>Ecdysozoa</taxon>
        <taxon>Arthropoda</taxon>
        <taxon>Chelicerata</taxon>
        <taxon>Arachnida</taxon>
        <taxon>Acari</taxon>
        <taxon>Acariformes</taxon>
        <taxon>Sarcoptiformes</taxon>
        <taxon>Oribatida</taxon>
        <taxon>Brachypylina</taxon>
        <taxon>Oppioidea</taxon>
        <taxon>Oppiidae</taxon>
        <taxon>Medioppia</taxon>
    </lineage>
</organism>
<feature type="domain" description="Pyruvate phosphate dikinase AMP/ATP-binding" evidence="3">
    <location>
        <begin position="1"/>
        <end position="247"/>
    </location>
</feature>
<gene>
    <name evidence="4" type="ORF">OSB1V03_LOCUS5610</name>
</gene>
<evidence type="ECO:0000259" key="3">
    <source>
        <dbReference type="Pfam" id="PF01326"/>
    </source>
</evidence>
<dbReference type="Gene3D" id="3.50.30.10">
    <property type="entry name" value="Phosphohistidine domain"/>
    <property type="match status" value="1"/>
</dbReference>
<comment type="similarity">
    <text evidence="1">Belongs to the PEP-utilizing enzyme family.</text>
</comment>
<proteinExistence type="inferred from homology"/>
<evidence type="ECO:0008006" key="6">
    <source>
        <dbReference type="Google" id="ProtNLM"/>
    </source>
</evidence>
<reference evidence="4" key="1">
    <citation type="submission" date="2020-11" db="EMBL/GenBank/DDBJ databases">
        <authorList>
            <person name="Tran Van P."/>
        </authorList>
    </citation>
    <scope>NUCLEOTIDE SEQUENCE</scope>
</reference>
<keyword evidence="5" id="KW-1185">Reference proteome</keyword>
<dbReference type="InterPro" id="IPR036637">
    <property type="entry name" value="Phosphohistidine_dom_sf"/>
</dbReference>
<dbReference type="SUPFAM" id="SSF52009">
    <property type="entry name" value="Phosphohistidine domain"/>
    <property type="match status" value="1"/>
</dbReference>
<accession>A0A7R9KLD9</accession>
<sequence>MPSLVKECIKNALKSFDPNGNDSDILVAVRSSACGEDSEDMSAAGQMSTYLGVKGLEDICNNVLKCWSSQFNVIAVEYKRGYGQIVNTPMAVVVQQMIDCDVAGVMFTCDPLNGAPNKITINANYGIGESVVSATVNPDNISLLVDMESNSYDTQWDIKSIDSVVIGAKETAIRISKKSVSGGTEVEQNISVKDKCCLSDEQMRKLGEIGLKIQKCFGCERDIEWGLKDGKYYLFQSRPVTHLHAMNEWELSHELDTGHLDESEYNTRANLGEVMPGALSPLYLTSLTRAMWLSISGNILNSNGLRYVPHRRLCQSVSISNYAVFFSLKDVNFLSFFAFAPEEYEDFTQKALVLAAFGHPVDDIQLREDSFERNGIPSMKIKLSKQKDAFLSLFSKKELKSLIKRKDGLNFVKESNYKNSKEIFKVFADNMTLISECLDIHLKISTKSSIYNLMLLTILSNGNIDVKTNTNLLPDFANVLSTTGNSIVSADVPAAMKSLAKSIKDPQSFKQKSPEEALEWLENNNEETGELYKQFMENYGFRGYKEWDLLTTTWSRNRLLLVTTLQTMVPLRESQSPSVLTKDELISRIKSPITRKQKYLLKNWILPACQRSVADREASKQFDIKYPKIVMKAKQRKKIYPKLDKYVYDEMSIGPNIRPRNYMDKKSQSEAYMNGENDPGDILVTYSTDIGWSPYLPMISGIATEIGGLVSHGAVIAREYGIPCLVGVENACHIITNGETILLDADNGLIVLMAEQDSQDSTNL</sequence>
<dbReference type="PANTHER" id="PTHR43615">
    <property type="entry name" value="PHOSPHOENOLPYRUVATE SYNTHASE-RELATED"/>
    <property type="match status" value="1"/>
</dbReference>
<dbReference type="GO" id="GO:0016301">
    <property type="term" value="F:kinase activity"/>
    <property type="evidence" value="ECO:0007669"/>
    <property type="project" value="InterPro"/>
</dbReference>
<dbReference type="AlphaFoldDB" id="A0A7R9KLD9"/>
<dbReference type="InterPro" id="IPR002192">
    <property type="entry name" value="PPDK_AMP/ATP-bd"/>
</dbReference>
<evidence type="ECO:0000313" key="5">
    <source>
        <dbReference type="Proteomes" id="UP000759131"/>
    </source>
</evidence>
<dbReference type="Gene3D" id="3.30.470.20">
    <property type="entry name" value="ATP-grasp fold, B domain"/>
    <property type="match status" value="1"/>
</dbReference>
<dbReference type="Proteomes" id="UP000759131">
    <property type="component" value="Unassembled WGS sequence"/>
</dbReference>
<dbReference type="InterPro" id="IPR008279">
    <property type="entry name" value="PEP-util_enz_mobile_dom"/>
</dbReference>
<dbReference type="SUPFAM" id="SSF56059">
    <property type="entry name" value="Glutathione synthetase ATP-binding domain-like"/>
    <property type="match status" value="1"/>
</dbReference>
<evidence type="ECO:0000259" key="2">
    <source>
        <dbReference type="Pfam" id="PF00391"/>
    </source>
</evidence>
<feature type="domain" description="PEP-utilising enzyme mobile" evidence="2">
    <location>
        <begin position="678"/>
        <end position="748"/>
    </location>
</feature>
<dbReference type="EMBL" id="OC857434">
    <property type="protein sequence ID" value="CAD7625174.1"/>
    <property type="molecule type" value="Genomic_DNA"/>
</dbReference>
<dbReference type="Gene3D" id="3.30.1490.20">
    <property type="entry name" value="ATP-grasp fold, A domain"/>
    <property type="match status" value="1"/>
</dbReference>
<dbReference type="PANTHER" id="PTHR43615:SF1">
    <property type="entry name" value="PPDK_N DOMAIN-CONTAINING PROTEIN"/>
    <property type="match status" value="1"/>
</dbReference>
<dbReference type="InterPro" id="IPR013815">
    <property type="entry name" value="ATP_grasp_subdomain_1"/>
</dbReference>
<dbReference type="Pfam" id="PF01326">
    <property type="entry name" value="PPDK_N"/>
    <property type="match status" value="1"/>
</dbReference>
<evidence type="ECO:0000313" key="4">
    <source>
        <dbReference type="EMBL" id="CAD7625174.1"/>
    </source>
</evidence>
<protein>
    <recommendedName>
        <fullName evidence="6">Phosphoenolpyruvate synthase</fullName>
    </recommendedName>
</protein>
<dbReference type="EMBL" id="CAJPIZ010002859">
    <property type="protein sequence ID" value="CAG2105604.1"/>
    <property type="molecule type" value="Genomic_DNA"/>
</dbReference>
<name>A0A7R9KLD9_9ACAR</name>
<dbReference type="InterPro" id="IPR051549">
    <property type="entry name" value="PEP_Utilizing_Enz"/>
</dbReference>
<dbReference type="Pfam" id="PF00391">
    <property type="entry name" value="PEP-utilizers"/>
    <property type="match status" value="1"/>
</dbReference>
<dbReference type="OrthoDB" id="6503891at2759"/>
<dbReference type="GO" id="GO:0005524">
    <property type="term" value="F:ATP binding"/>
    <property type="evidence" value="ECO:0007669"/>
    <property type="project" value="InterPro"/>
</dbReference>